<keyword evidence="4" id="KW-0648">Protein biosynthesis</keyword>
<feature type="compositionally biased region" description="Basic and acidic residues" evidence="2">
    <location>
        <begin position="702"/>
        <end position="715"/>
    </location>
</feature>
<dbReference type="InterPro" id="IPR028889">
    <property type="entry name" value="USP"/>
</dbReference>
<proteinExistence type="inferred from homology"/>
<dbReference type="PROSITE" id="PS00972">
    <property type="entry name" value="USP_1"/>
    <property type="match status" value="1"/>
</dbReference>
<keyword evidence="1" id="KW-0788">Thiol protease</keyword>
<evidence type="ECO:0000256" key="2">
    <source>
        <dbReference type="SAM" id="MobiDB-lite"/>
    </source>
</evidence>
<feature type="region of interest" description="Disordered" evidence="2">
    <location>
        <begin position="395"/>
        <end position="440"/>
    </location>
</feature>
<dbReference type="Gene3D" id="3.90.70.10">
    <property type="entry name" value="Cysteine proteinases"/>
    <property type="match status" value="1"/>
</dbReference>
<dbReference type="EMBL" id="CP026244">
    <property type="protein sequence ID" value="AWO97494.1"/>
    <property type="molecule type" value="Genomic_DNA"/>
</dbReference>
<feature type="region of interest" description="Disordered" evidence="2">
    <location>
        <begin position="456"/>
        <end position="791"/>
    </location>
</feature>
<keyword evidence="5" id="KW-1185">Reference proteome</keyword>
<feature type="region of interest" description="Disordered" evidence="2">
    <location>
        <begin position="342"/>
        <end position="364"/>
    </location>
</feature>
<dbReference type="PROSITE" id="PS00973">
    <property type="entry name" value="USP_2"/>
    <property type="match status" value="1"/>
</dbReference>
<dbReference type="GO" id="GO:0016579">
    <property type="term" value="P:protein deubiquitination"/>
    <property type="evidence" value="ECO:0007669"/>
    <property type="project" value="InterPro"/>
</dbReference>
<dbReference type="CDD" id="cd02257">
    <property type="entry name" value="Peptidase_C19"/>
    <property type="match status" value="1"/>
</dbReference>
<dbReference type="Pfam" id="PF00443">
    <property type="entry name" value="UCH"/>
    <property type="match status" value="1"/>
</dbReference>
<organism evidence="4 5">
    <name type="scientific">Scophthalmus maximus</name>
    <name type="common">Turbot</name>
    <name type="synonym">Psetta maxima</name>
    <dbReference type="NCBI Taxonomy" id="52904"/>
    <lineage>
        <taxon>Eukaryota</taxon>
        <taxon>Metazoa</taxon>
        <taxon>Chordata</taxon>
        <taxon>Craniata</taxon>
        <taxon>Vertebrata</taxon>
        <taxon>Euteleostomi</taxon>
        <taxon>Actinopterygii</taxon>
        <taxon>Neopterygii</taxon>
        <taxon>Teleostei</taxon>
        <taxon>Neoteleostei</taxon>
        <taxon>Acanthomorphata</taxon>
        <taxon>Carangaria</taxon>
        <taxon>Pleuronectiformes</taxon>
        <taxon>Pleuronectoidei</taxon>
        <taxon>Scophthalmidae</taxon>
        <taxon>Scophthalmus</taxon>
    </lineage>
</organism>
<comment type="catalytic activity">
    <reaction evidence="1">
        <text>Thiol-dependent hydrolysis of ester, thioester, amide, peptide and isopeptide bonds formed by the C-terminal Gly of ubiquitin (a 76-residue protein attached to proteins as an intracellular targeting signal).</text>
        <dbReference type="EC" id="3.4.19.12"/>
    </reaction>
</comment>
<feature type="compositionally biased region" description="Basic and acidic residues" evidence="2">
    <location>
        <begin position="665"/>
        <end position="681"/>
    </location>
</feature>
<dbReference type="Proteomes" id="UP000246464">
    <property type="component" value="Chromosome 2"/>
</dbReference>
<evidence type="ECO:0000256" key="1">
    <source>
        <dbReference type="RuleBase" id="RU366025"/>
    </source>
</evidence>
<feature type="compositionally biased region" description="Basic and acidic residues" evidence="2">
    <location>
        <begin position="619"/>
        <end position="632"/>
    </location>
</feature>
<dbReference type="GO" id="GO:0006508">
    <property type="term" value="P:proteolysis"/>
    <property type="evidence" value="ECO:0007669"/>
    <property type="project" value="UniProtKB-KW"/>
</dbReference>
<protein>
    <recommendedName>
        <fullName evidence="1">Ubiquitin carboxyl-terminal hydrolase</fullName>
        <ecNumber evidence="1">3.4.19.12</ecNumber>
    </recommendedName>
</protein>
<keyword evidence="1" id="KW-0378">Hydrolase</keyword>
<feature type="compositionally biased region" description="Basic and acidic residues" evidence="2">
    <location>
        <begin position="722"/>
        <end position="743"/>
    </location>
</feature>
<gene>
    <name evidence="4" type="ORF">SMAX5B_003787</name>
</gene>
<dbReference type="SUPFAM" id="SSF54001">
    <property type="entry name" value="Cysteine proteinases"/>
    <property type="match status" value="1"/>
</dbReference>
<feature type="compositionally biased region" description="Basic and acidic residues" evidence="2">
    <location>
        <begin position="515"/>
        <end position="533"/>
    </location>
</feature>
<feature type="compositionally biased region" description="Acidic residues" evidence="2">
    <location>
        <begin position="485"/>
        <end position="494"/>
    </location>
</feature>
<evidence type="ECO:0000259" key="3">
    <source>
        <dbReference type="PROSITE" id="PS50235"/>
    </source>
</evidence>
<dbReference type="GO" id="GO:0004843">
    <property type="term" value="F:cysteine-type deubiquitinase activity"/>
    <property type="evidence" value="ECO:0007669"/>
    <property type="project" value="UniProtKB-UniRule"/>
</dbReference>
<dbReference type="InterPro" id="IPR038765">
    <property type="entry name" value="Papain-like_cys_pep_sf"/>
</dbReference>
<keyword evidence="1" id="KW-0645">Protease</keyword>
<dbReference type="GO" id="GO:0005829">
    <property type="term" value="C:cytosol"/>
    <property type="evidence" value="ECO:0007669"/>
    <property type="project" value="TreeGrafter"/>
</dbReference>
<feature type="compositionally biased region" description="Basic and acidic residues" evidence="2">
    <location>
        <begin position="403"/>
        <end position="425"/>
    </location>
</feature>
<feature type="compositionally biased region" description="Acidic residues" evidence="2">
    <location>
        <begin position="426"/>
        <end position="438"/>
    </location>
</feature>
<reference evidence="4 5" key="1">
    <citation type="submission" date="2017-12" db="EMBL/GenBank/DDBJ databases">
        <title>Integrating genomic resources of turbot (Scophthalmus maximus) in depth evaluation of genetic and physical mapping variation across individuals.</title>
        <authorList>
            <person name="Martinez P."/>
        </authorList>
    </citation>
    <scope>NUCLEOTIDE SEQUENCE [LARGE SCALE GENOMIC DNA]</scope>
</reference>
<evidence type="ECO:0000313" key="4">
    <source>
        <dbReference type="EMBL" id="AWO97494.1"/>
    </source>
</evidence>
<feature type="compositionally biased region" description="Basic and acidic residues" evidence="2">
    <location>
        <begin position="567"/>
        <end position="587"/>
    </location>
</feature>
<dbReference type="EC" id="3.4.19.12" evidence="1"/>
<sequence length="791" mass="87709">MTDVDSGQTFIVNSRSTSPADINYHGLLNQGATCYLNSVLQVLFMTGDFREAVERYTCSNPGTECIDHQLKPLFEDLKKKTANTSKLTDKLGIDSVYEQRDAAEYCERILTLTSPEASQIFHGELTHRTTCSACGTETNVDGPFWHLPLGLVESYCEHYSVVDGIEEHFRTSYFRGENQMYCDQCDTKSDAATTCVMRRPPEVLMLLLKRFELDYRHMTYVKNDRAVDVPCALQIPENQTYELYAVVEHFGDLRGGHYTATIKSQDDERWYNFNDATVTLLGYQPFQLDNVERSQSVYLLFYRKKKNTCAQDIWEVFSNGGAPPAPIDNDDRLAGVVKVTEREQGEETVEAGNDTPEALPIDGNEETGIKDIVGVGSREVGLLHDLMCDVEDEDNAAGVRQRLPRECESDYLPDEKREQDEGEIMKDEEEEGGAEADEQAEKRGLFSAGARLGDTVEDQDCGRAGAGVDRDLTLEASGGHATPDPPDEKDEMSEDQGRVLSMKMGSDELTGGDEQLEKREKSSTRYLDSHAEYQDGEGVDNAGKNASEDQGEKQEDCDLQLVSAGKMADEAAREIDVRDASEGKTGADKLTPGRQKLLTKYDLCRGLGGNGRVGNNDQNRPEDHQTRKREAGPDDGLQLDNKLTSGRRNVLTKYDLCRGLGDNGRVGDRDMEQKTGDDQAAQRKGTSTTKPEFSEALEDQDERGFDGVRQNRPEQDIGVTHTTREDAGVEEQGREPIQNREDSNQTGSESGEQPTEDRGVERVVGTGPGDSQPKERTGCNDVTVEGGRGSK</sequence>
<comment type="similarity">
    <text evidence="1">Belongs to the peptidase C19 family.</text>
</comment>
<name>A0A2U9B0M4_SCOMX</name>
<dbReference type="InterPro" id="IPR018200">
    <property type="entry name" value="USP_CS"/>
</dbReference>
<dbReference type="InterPro" id="IPR001394">
    <property type="entry name" value="Peptidase_C19_UCH"/>
</dbReference>
<dbReference type="GO" id="GO:0005634">
    <property type="term" value="C:nucleus"/>
    <property type="evidence" value="ECO:0007669"/>
    <property type="project" value="TreeGrafter"/>
</dbReference>
<evidence type="ECO:0000313" key="5">
    <source>
        <dbReference type="Proteomes" id="UP000246464"/>
    </source>
</evidence>
<dbReference type="GO" id="GO:0003743">
    <property type="term" value="F:translation initiation factor activity"/>
    <property type="evidence" value="ECO:0007669"/>
    <property type="project" value="UniProtKB-KW"/>
</dbReference>
<feature type="compositionally biased region" description="Polar residues" evidence="2">
    <location>
        <begin position="744"/>
        <end position="753"/>
    </location>
</feature>
<keyword evidence="1" id="KW-0833">Ubl conjugation pathway</keyword>
<dbReference type="InterPro" id="IPR050164">
    <property type="entry name" value="Peptidase_C19"/>
</dbReference>
<feature type="compositionally biased region" description="Basic and acidic residues" evidence="2">
    <location>
        <begin position="546"/>
        <end position="556"/>
    </location>
</feature>
<dbReference type="PROSITE" id="PS50235">
    <property type="entry name" value="USP_3"/>
    <property type="match status" value="1"/>
</dbReference>
<feature type="domain" description="USP" evidence="3">
    <location>
        <begin position="25"/>
        <end position="305"/>
    </location>
</feature>
<dbReference type="PANTHER" id="PTHR24006:SF899">
    <property type="entry name" value="UBIQUITIN CARBOXYL-TERMINAL HYDROLASE"/>
    <property type="match status" value="1"/>
</dbReference>
<accession>A0A2U9B0M4</accession>
<dbReference type="PANTHER" id="PTHR24006">
    <property type="entry name" value="UBIQUITIN CARBOXYL-TERMINAL HYDROLASE"/>
    <property type="match status" value="1"/>
</dbReference>
<dbReference type="AlphaFoldDB" id="A0A2U9B0M4"/>
<keyword evidence="4" id="KW-0396">Initiation factor</keyword>